<reference evidence="4" key="1">
    <citation type="submission" date="2010-06" db="EMBL/GenBank/DDBJ databases">
        <authorList>
            <person name="Jiang H."/>
            <person name="Abraham K."/>
            <person name="Ali S."/>
            <person name="Alsbrooks S.L."/>
            <person name="Anim B.N."/>
            <person name="Anosike U.S."/>
            <person name="Attaway T."/>
            <person name="Bandaranaike D.P."/>
            <person name="Battles P.K."/>
            <person name="Bell S.N."/>
            <person name="Bell A.V."/>
            <person name="Beltran B."/>
            <person name="Bickham C."/>
            <person name="Bustamante Y."/>
            <person name="Caleb T."/>
            <person name="Canada A."/>
            <person name="Cardenas V."/>
            <person name="Carter K."/>
            <person name="Chacko J."/>
            <person name="Chandrabose M.N."/>
            <person name="Chavez D."/>
            <person name="Chavez A."/>
            <person name="Chen L."/>
            <person name="Chu H.-S."/>
            <person name="Claassen K.J."/>
            <person name="Cockrell R."/>
            <person name="Collins M."/>
            <person name="Cooper J.A."/>
            <person name="Cree A."/>
            <person name="Curry S.M."/>
            <person name="Da Y."/>
            <person name="Dao M.D."/>
            <person name="Das B."/>
            <person name="Davila M.-L."/>
            <person name="Davy-Carroll L."/>
            <person name="Denson S."/>
            <person name="Dinh H."/>
            <person name="Ebong V.E."/>
            <person name="Edwards J.R."/>
            <person name="Egan A."/>
            <person name="El-Daye J."/>
            <person name="Escobedo L."/>
            <person name="Fernandez S."/>
            <person name="Fernando P.R."/>
            <person name="Flagg N."/>
            <person name="Forbes L.D."/>
            <person name="Fowler R.G."/>
            <person name="Fu Q."/>
            <person name="Gabisi R.A."/>
            <person name="Ganer J."/>
            <person name="Garbino Pronczuk A."/>
            <person name="Garcia R.M."/>
            <person name="Garner T."/>
            <person name="Garrett T.E."/>
            <person name="Gonzalez D.A."/>
            <person name="Hamid H."/>
            <person name="Hawkins E.S."/>
            <person name="Hirani K."/>
            <person name="Hogues M.E."/>
            <person name="Hollins B."/>
            <person name="Hsiao C.-H."/>
            <person name="Jabil R."/>
            <person name="James M.L."/>
            <person name="Jhangiani S.N."/>
            <person name="Johnson B."/>
            <person name="Johnson Q."/>
            <person name="Joshi V."/>
            <person name="Kalu J.B."/>
            <person name="Kam C."/>
            <person name="Kashfia A."/>
            <person name="Keebler J."/>
            <person name="Kisamo H."/>
            <person name="Kovar C.L."/>
            <person name="Lago L.A."/>
            <person name="Lai C.-Y."/>
            <person name="Laidlaw J."/>
            <person name="Lara F."/>
            <person name="Le T.-K."/>
            <person name="Lee S.L."/>
            <person name="Legall F.H."/>
            <person name="Lemon S.J."/>
            <person name="Lewis L.R."/>
            <person name="Li B."/>
            <person name="Liu Y."/>
            <person name="Liu Y.-S."/>
            <person name="Lopez J."/>
            <person name="Lozado R.J."/>
            <person name="Lu J."/>
            <person name="Madu R.C."/>
            <person name="Maheshwari M."/>
            <person name="Maheshwari R."/>
            <person name="Malloy K."/>
            <person name="Martinez E."/>
            <person name="Mathew T."/>
            <person name="Mercado I.C."/>
            <person name="Mercado C."/>
            <person name="Meyer B."/>
            <person name="Montgomery K."/>
            <person name="Morgan M.B."/>
            <person name="Munidasa M."/>
            <person name="Nazareth L.V."/>
            <person name="Nelson J."/>
            <person name="Ng B.M."/>
            <person name="Nguyen N.B."/>
            <person name="Nguyen P.Q."/>
            <person name="Nguyen T."/>
            <person name="Obregon M."/>
            <person name="Okwuonu G.O."/>
            <person name="Onwere C.G."/>
            <person name="Orozco G."/>
            <person name="Parra A."/>
            <person name="Patel S."/>
            <person name="Patil S."/>
            <person name="Perez A."/>
            <person name="Perez Y."/>
            <person name="Pham C."/>
            <person name="Primus E.L."/>
            <person name="Pu L.-L."/>
            <person name="Puazo M."/>
            <person name="Qin X."/>
            <person name="Quiroz J.B."/>
            <person name="Reese J."/>
            <person name="Richards S."/>
            <person name="Rives C.M."/>
            <person name="Robberts R."/>
            <person name="Ruiz S.J."/>
            <person name="Ruiz M.J."/>
            <person name="Santibanez J."/>
            <person name="Schneider B.W."/>
            <person name="Sisson I."/>
            <person name="Smith M."/>
            <person name="Sodergren E."/>
            <person name="Song X.-Z."/>
            <person name="Song B.B."/>
            <person name="Summersgill H."/>
            <person name="Thelus R."/>
            <person name="Thornton R.D."/>
            <person name="Trejos Z.Y."/>
            <person name="Usmani K."/>
            <person name="Vattathil S."/>
            <person name="Villasana D."/>
            <person name="Walker D.L."/>
            <person name="Wang S."/>
            <person name="Wang K."/>
            <person name="White C.S."/>
            <person name="Williams A.C."/>
            <person name="Williamson J."/>
            <person name="Wilson K."/>
            <person name="Woghiren I.O."/>
            <person name="Woodworth J.R."/>
            <person name="Worley K.C."/>
            <person name="Wright R.A."/>
            <person name="Wu W."/>
            <person name="Young L."/>
            <person name="Zhang L."/>
            <person name="Zhang J."/>
            <person name="Zhu Y."/>
            <person name="Muzny D.M."/>
            <person name="Weinstock G."/>
            <person name="Gibbs R.A."/>
        </authorList>
    </citation>
    <scope>NUCLEOTIDE SEQUENCE [LARGE SCALE GENOMIC DNA]</scope>
    <source>
        <strain evidence="4">LSR1</strain>
    </source>
</reference>
<dbReference type="Pfam" id="PF10545">
    <property type="entry name" value="MADF_DNA_bdg"/>
    <property type="match status" value="1"/>
</dbReference>
<reference evidence="3" key="2">
    <citation type="submission" date="2022-06" db="UniProtKB">
        <authorList>
            <consortium name="EnsemblMetazoa"/>
        </authorList>
    </citation>
    <scope>IDENTIFICATION</scope>
</reference>
<dbReference type="PANTHER" id="PTHR21505:SF12">
    <property type="entry name" value="MADF DOMAIN-CONTAINING PROTEIN-RELATED"/>
    <property type="match status" value="1"/>
</dbReference>
<dbReference type="PANTHER" id="PTHR21505">
    <property type="entry name" value="MADF DOMAIN-CONTAINING PROTEIN-RELATED"/>
    <property type="match status" value="1"/>
</dbReference>
<dbReference type="RefSeq" id="XP_016657663.1">
    <property type="nucleotide sequence ID" value="XM_016802174.2"/>
</dbReference>
<evidence type="ECO:0000259" key="2">
    <source>
        <dbReference type="PROSITE" id="PS51029"/>
    </source>
</evidence>
<dbReference type="OrthoDB" id="6589785at2759"/>
<dbReference type="EnsemblMetazoa" id="XM_016802174.2">
    <property type="protein sequence ID" value="XP_016657663.1"/>
    <property type="gene ID" value="LOC107882958"/>
</dbReference>
<accession>A0A8R2H3I4</accession>
<keyword evidence="4" id="KW-1185">Reference proteome</keyword>
<proteinExistence type="predicted"/>
<dbReference type="Gene3D" id="1.10.10.60">
    <property type="entry name" value="Homeodomain-like"/>
    <property type="match status" value="1"/>
</dbReference>
<dbReference type="SMART" id="SM00595">
    <property type="entry name" value="MADF"/>
    <property type="match status" value="1"/>
</dbReference>
<evidence type="ECO:0000256" key="1">
    <source>
        <dbReference type="SAM" id="MobiDB-lite"/>
    </source>
</evidence>
<dbReference type="Proteomes" id="UP000007819">
    <property type="component" value="Chromosome A1"/>
</dbReference>
<dbReference type="GeneID" id="107882958"/>
<evidence type="ECO:0000313" key="3">
    <source>
        <dbReference type="EnsemblMetazoa" id="XP_016657663.1"/>
    </source>
</evidence>
<dbReference type="AlphaFoldDB" id="A0A8R2H3I4"/>
<name>A0A8R2H3I4_ACYPI</name>
<dbReference type="KEGG" id="api:107882958"/>
<dbReference type="PROSITE" id="PS51029">
    <property type="entry name" value="MADF"/>
    <property type="match status" value="1"/>
</dbReference>
<feature type="region of interest" description="Disordered" evidence="1">
    <location>
        <begin position="331"/>
        <end position="364"/>
    </location>
</feature>
<organism evidence="3 4">
    <name type="scientific">Acyrthosiphon pisum</name>
    <name type="common">Pea aphid</name>
    <dbReference type="NCBI Taxonomy" id="7029"/>
    <lineage>
        <taxon>Eukaryota</taxon>
        <taxon>Metazoa</taxon>
        <taxon>Ecdysozoa</taxon>
        <taxon>Arthropoda</taxon>
        <taxon>Hexapoda</taxon>
        <taxon>Insecta</taxon>
        <taxon>Pterygota</taxon>
        <taxon>Neoptera</taxon>
        <taxon>Paraneoptera</taxon>
        <taxon>Hemiptera</taxon>
        <taxon>Sternorrhyncha</taxon>
        <taxon>Aphidomorpha</taxon>
        <taxon>Aphidoidea</taxon>
        <taxon>Aphididae</taxon>
        <taxon>Macrosiphini</taxon>
        <taxon>Acyrthosiphon</taxon>
    </lineage>
</organism>
<feature type="compositionally biased region" description="Polar residues" evidence="1">
    <location>
        <begin position="138"/>
        <end position="148"/>
    </location>
</feature>
<sequence length="364" mass="41610">MAFWTNENVLKLIEIYRSKEIIWDPTNKNHFNKILKNDAWNEIASEFSNHISTAITPDECRNKMVSIQAAHRREKMKIRKSIGTGSGTQDVYRSSWFAFESLEFLMNKDNPRQRRCTMSDENAQSESNQLHTDEPQITPENQGTSTLTSKKRKIINEDNIKLDKAFKILESAASASAENTESQSFGQFVGKKLETYNQQVRSIVQYEMSNILFKADSGYFNQQLTSTYQNNHYRYNSDPSNYNYNYNYNPHNYPTNIHTSLPHTLPARETNITSFPVPQTSPATITQTSTPHPSPANTYYNYNPHNYPTNIHTSLPHTLPARETNITSLPVPQTSPATITQASTPHTSPANTYTSEELDFSDIM</sequence>
<protein>
    <recommendedName>
        <fullName evidence="2">MADF domain-containing protein</fullName>
    </recommendedName>
</protein>
<feature type="region of interest" description="Disordered" evidence="1">
    <location>
        <begin position="112"/>
        <end position="148"/>
    </location>
</feature>
<feature type="compositionally biased region" description="Polar residues" evidence="1">
    <location>
        <begin position="331"/>
        <end position="355"/>
    </location>
</feature>
<feature type="compositionally biased region" description="Polar residues" evidence="1">
    <location>
        <begin position="119"/>
        <end position="130"/>
    </location>
</feature>
<feature type="domain" description="MADF" evidence="2">
    <location>
        <begin position="11"/>
        <end position="110"/>
    </location>
</feature>
<dbReference type="InterPro" id="IPR006578">
    <property type="entry name" value="MADF-dom"/>
</dbReference>
<evidence type="ECO:0000313" key="4">
    <source>
        <dbReference type="Proteomes" id="UP000007819"/>
    </source>
</evidence>